<gene>
    <name evidence="2" type="ORF">SAMN04487861_101181</name>
</gene>
<dbReference type="RefSeq" id="WP_075441541.1">
    <property type="nucleotide sequence ID" value="NZ_FOQK01000001.1"/>
</dbReference>
<dbReference type="EMBL" id="FOQK01000001">
    <property type="protein sequence ID" value="SFH64869.1"/>
    <property type="molecule type" value="Genomic_DNA"/>
</dbReference>
<reference evidence="2 3" key="1">
    <citation type="submission" date="2016-10" db="EMBL/GenBank/DDBJ databases">
        <authorList>
            <person name="de Groot N.N."/>
        </authorList>
    </citation>
    <scope>NUCLEOTIDE SEQUENCE [LARGE SCALE GENOMIC DNA]</scope>
    <source>
        <strain evidence="2 3">Z108</strain>
    </source>
</reference>
<accession>A0A1I3BSG1</accession>
<proteinExistence type="predicted"/>
<evidence type="ECO:0000256" key="1">
    <source>
        <dbReference type="SAM" id="SignalP"/>
    </source>
</evidence>
<feature type="signal peptide" evidence="1">
    <location>
        <begin position="1"/>
        <end position="22"/>
    </location>
</feature>
<keyword evidence="1" id="KW-0732">Signal</keyword>
<evidence type="ECO:0000313" key="2">
    <source>
        <dbReference type="EMBL" id="SFH64869.1"/>
    </source>
</evidence>
<dbReference type="Proteomes" id="UP000183639">
    <property type="component" value="Unassembled WGS sequence"/>
</dbReference>
<sequence length="119" mass="13048">MKKRILVLVAVMMMALSGLCMAHMTGGSINGLVNTDDGQKVAIFTAEGYSVATVLEYPVDYPLEDHDVIEAVNGYLTQTGRLRIKDMHNGSSRIIVQIEGVRLSETEAMSWLAHGGKFY</sequence>
<protein>
    <submittedName>
        <fullName evidence="2">Uncharacterized protein</fullName>
    </submittedName>
</protein>
<dbReference type="OrthoDB" id="1666330at2"/>
<name>A0A1I3BSG1_SELRU</name>
<organism evidence="2 3">
    <name type="scientific">Selenomonas ruminantium</name>
    <dbReference type="NCBI Taxonomy" id="971"/>
    <lineage>
        <taxon>Bacteria</taxon>
        <taxon>Bacillati</taxon>
        <taxon>Bacillota</taxon>
        <taxon>Negativicutes</taxon>
        <taxon>Selenomonadales</taxon>
        <taxon>Selenomonadaceae</taxon>
        <taxon>Selenomonas</taxon>
    </lineage>
</organism>
<evidence type="ECO:0000313" key="3">
    <source>
        <dbReference type="Proteomes" id="UP000183639"/>
    </source>
</evidence>
<dbReference type="AlphaFoldDB" id="A0A1I3BSG1"/>
<feature type="chain" id="PRO_5038748975" evidence="1">
    <location>
        <begin position="23"/>
        <end position="119"/>
    </location>
</feature>